<accession>F0VZM5</accession>
<name>F0VZM5_9STRA</name>
<reference evidence="1" key="2">
    <citation type="submission" date="2011-02" db="EMBL/GenBank/DDBJ databases">
        <authorList>
            <person name="MacLean D."/>
        </authorList>
    </citation>
    <scope>NUCLEOTIDE SEQUENCE</scope>
</reference>
<evidence type="ECO:0000313" key="1">
    <source>
        <dbReference type="EMBL" id="CCA14255.1"/>
    </source>
</evidence>
<protein>
    <submittedName>
        <fullName evidence="1">AlNc14C2G363 protein</fullName>
    </submittedName>
</protein>
<dbReference type="AlphaFoldDB" id="F0VZM5"/>
<sequence length="70" mass="7659">MRSSGVYILKTLLLHSNFHISDIIPSQVIHITACPESSFDAFDSQQLVVVGIASKLPSGQIDSLTPQSRY</sequence>
<organism evidence="1">
    <name type="scientific">Albugo laibachii Nc14</name>
    <dbReference type="NCBI Taxonomy" id="890382"/>
    <lineage>
        <taxon>Eukaryota</taxon>
        <taxon>Sar</taxon>
        <taxon>Stramenopiles</taxon>
        <taxon>Oomycota</taxon>
        <taxon>Peronosporomycetes</taxon>
        <taxon>Albuginales</taxon>
        <taxon>Albuginaceae</taxon>
        <taxon>Albugo</taxon>
    </lineage>
</organism>
<proteinExistence type="predicted"/>
<dbReference type="EMBL" id="FR824047">
    <property type="protein sequence ID" value="CCA14255.1"/>
    <property type="molecule type" value="Genomic_DNA"/>
</dbReference>
<reference evidence="1" key="1">
    <citation type="journal article" date="2011" name="PLoS Biol.">
        <title>Gene gain and loss during evolution of obligate parasitism in the white rust pathogen of Arabidopsis thaliana.</title>
        <authorList>
            <person name="Kemen E."/>
            <person name="Gardiner A."/>
            <person name="Schultz-Larsen T."/>
            <person name="Kemen A.C."/>
            <person name="Balmuth A.L."/>
            <person name="Robert-Seilaniantz A."/>
            <person name="Bailey K."/>
            <person name="Holub E."/>
            <person name="Studholme D.J."/>
            <person name="Maclean D."/>
            <person name="Jones J.D."/>
        </authorList>
    </citation>
    <scope>NUCLEOTIDE SEQUENCE</scope>
</reference>
<gene>
    <name evidence="1" type="primary">AlNc14C2G363</name>
    <name evidence="1" type="ORF">ALNC14_003980</name>
</gene>
<dbReference type="HOGENOM" id="CLU_2763135_0_0_1"/>